<feature type="compositionally biased region" description="Polar residues" evidence="8">
    <location>
        <begin position="831"/>
        <end position="850"/>
    </location>
</feature>
<keyword evidence="11" id="KW-1185">Reference proteome</keyword>
<feature type="compositionally biased region" description="Polar residues" evidence="8">
    <location>
        <begin position="674"/>
        <end position="684"/>
    </location>
</feature>
<evidence type="ECO:0000256" key="7">
    <source>
        <dbReference type="ARBA" id="ARBA00023273"/>
    </source>
</evidence>
<dbReference type="PANTHER" id="PTHR14881">
    <property type="entry name" value="LISH DOMAIN-CONTAINING PROTEIN ARMC9"/>
    <property type="match status" value="1"/>
</dbReference>
<evidence type="ECO:0000256" key="6">
    <source>
        <dbReference type="ARBA" id="ARBA00023212"/>
    </source>
</evidence>
<evidence type="ECO:0000256" key="4">
    <source>
        <dbReference type="ARBA" id="ARBA00022490"/>
    </source>
</evidence>
<keyword evidence="6" id="KW-0206">Cytoskeleton</keyword>
<evidence type="ECO:0000256" key="2">
    <source>
        <dbReference type="ARBA" id="ARBA00004120"/>
    </source>
</evidence>
<organism evidence="11 12">
    <name type="scientific">Saccoglossus kowalevskii</name>
    <name type="common">Acorn worm</name>
    <dbReference type="NCBI Taxonomy" id="10224"/>
    <lineage>
        <taxon>Eukaryota</taxon>
        <taxon>Metazoa</taxon>
        <taxon>Hemichordata</taxon>
        <taxon>Enteropneusta</taxon>
        <taxon>Harrimaniidae</taxon>
        <taxon>Saccoglossus</taxon>
    </lineage>
</organism>
<dbReference type="SUPFAM" id="SSF48371">
    <property type="entry name" value="ARM repeat"/>
    <property type="match status" value="1"/>
</dbReference>
<feature type="compositionally biased region" description="Low complexity" evidence="8">
    <location>
        <begin position="715"/>
        <end position="728"/>
    </location>
</feature>
<name>A0ABM0M0V5_SACKO</name>
<comment type="subcellular location">
    <subcellularLocation>
        <location evidence="2">Cytoplasm</location>
        <location evidence="2">Cytoskeleton</location>
        <location evidence="2">Cilium basal body</location>
    </subcellularLocation>
    <subcellularLocation>
        <location evidence="1">Cytoplasm</location>
        <location evidence="1">Cytoskeleton</location>
        <location evidence="1">Microtubule organizing center</location>
        <location evidence="1">Centrosome</location>
        <location evidence="1">Centriole</location>
    </subcellularLocation>
</comment>
<feature type="compositionally biased region" description="Acidic residues" evidence="8">
    <location>
        <begin position="585"/>
        <end position="609"/>
    </location>
</feature>
<dbReference type="GeneID" id="102801963"/>
<feature type="domain" description="ARMC9 CTLH-like" evidence="10">
    <location>
        <begin position="63"/>
        <end position="198"/>
    </location>
</feature>
<dbReference type="Pfam" id="PF23138">
    <property type="entry name" value="CTLH_Armc9"/>
    <property type="match status" value="1"/>
</dbReference>
<proteinExistence type="predicted"/>
<reference evidence="12" key="1">
    <citation type="submission" date="2025-08" db="UniProtKB">
        <authorList>
            <consortium name="RefSeq"/>
        </authorList>
    </citation>
    <scope>IDENTIFICATION</scope>
    <source>
        <tissue evidence="12">Testes</tissue>
    </source>
</reference>
<evidence type="ECO:0000259" key="9">
    <source>
        <dbReference type="Pfam" id="PF21050"/>
    </source>
</evidence>
<accession>A0ABM0M0V5</accession>
<feature type="compositionally biased region" description="Polar residues" evidence="8">
    <location>
        <begin position="814"/>
        <end position="823"/>
    </location>
</feature>
<keyword evidence="5" id="KW-0970">Cilium biogenesis/degradation</keyword>
<sequence>MASKKTGVTDSVVAFEDELNSIVKEYLEFCNYGRTVNSFDTETKERGKIVKSRPRPQWNKQKLDIQSDILNMFQLGARREFFKLWDDNVPEKIRNNDPVCKKLEFYISIYFAIYPIKYSLITGNEPNKTKTEEAMQEFKTFLETRGASLSQTTEFLPFYALPFVPNPAHHPSFKELFQDSWVPDLQMRLEKFLTLALKSHPQPKLFEIYAEYHRSHAQQIQGFQQSIVDAEKRTMTYMKRYNKLQGDYHNLIGITAELVDSLESCINGNMVTPEYLQTVCIKLFSSQVRESMDISRPGTAGSLLRASVLPHREPSEASNALPPLDYIKVKNDLIHADDRRQIFLLQALRWRLTRCQAGEQRTAILSSYCSNDLLGCNRSGEYQTNVLGLLGSDVEVVRQYTARLFNAFASLAEGRTYLAKNSQLLPVLQETLQSEDKDSITRENILGALQKLSLKRPLQSQMIEGGMISWLVSVLVDSDALSDYTLEYSVALLMNLCLRTTGKHKCCEDAAHILKVLSDLLGHENQEIRPYVNGALYSILSIPVIREEAKAMGLEEILRCFLKDDNPDMSRQIQFIIKQLNSTDIPDEDAESDDEDEDDDEEEQDAMEADLDKAEVVKPERGEIVGEQLLQTEYLGILTHNGKPKKNKQLDAALLDEPLQRPVTPGVRKIAVVDNTSRISTPHSHVNGMLSRPATSTGSRPVTQESRPRSRDSQRYSPSIRSRPSSQQPLPPPIRGDSEADKMSAVQSEEGKMRASNKSLSNVNGSRPVSAAEAFVSKPKLPRTPDVSSRPTSRGGLKTPPPQPRVSASPPLSRPTSAGRQSGNGDGRPTSHGSIRPSSQGSNRPSSRGQVGSRPVSQPGMKPPSSATSKKSSSSQPPSRRGSSKTK</sequence>
<dbReference type="InterPro" id="IPR048957">
    <property type="entry name" value="ARMC9_LisH"/>
</dbReference>
<dbReference type="Gene3D" id="1.25.10.10">
    <property type="entry name" value="Leucine-rich Repeat Variant"/>
    <property type="match status" value="1"/>
</dbReference>
<dbReference type="InterPro" id="IPR040369">
    <property type="entry name" value="ARMC9"/>
</dbReference>
<evidence type="ECO:0000259" key="10">
    <source>
        <dbReference type="Pfam" id="PF23138"/>
    </source>
</evidence>
<feature type="compositionally biased region" description="Polar residues" evidence="8">
    <location>
        <begin position="693"/>
        <end position="705"/>
    </location>
</feature>
<evidence type="ECO:0000256" key="3">
    <source>
        <dbReference type="ARBA" id="ARBA00021146"/>
    </source>
</evidence>
<dbReference type="InterPro" id="IPR056327">
    <property type="entry name" value="ARMC9_CTLH-like_dom"/>
</dbReference>
<keyword evidence="7" id="KW-0966">Cell projection</keyword>
<feature type="compositionally biased region" description="Low complexity" evidence="8">
    <location>
        <begin position="863"/>
        <end position="881"/>
    </location>
</feature>
<feature type="compositionally biased region" description="Polar residues" evidence="8">
    <location>
        <begin position="756"/>
        <end position="767"/>
    </location>
</feature>
<evidence type="ECO:0000313" key="12">
    <source>
        <dbReference type="RefSeq" id="XP_006813646.1"/>
    </source>
</evidence>
<dbReference type="InterPro" id="IPR011989">
    <property type="entry name" value="ARM-like"/>
</dbReference>
<dbReference type="RefSeq" id="XP_006813646.1">
    <property type="nucleotide sequence ID" value="XM_006813583.1"/>
</dbReference>
<feature type="region of interest" description="Disordered" evidence="8">
    <location>
        <begin position="584"/>
        <end position="610"/>
    </location>
</feature>
<gene>
    <name evidence="12" type="primary">LOC102801963</name>
</gene>
<evidence type="ECO:0000256" key="5">
    <source>
        <dbReference type="ARBA" id="ARBA00022794"/>
    </source>
</evidence>
<dbReference type="PROSITE" id="PS50896">
    <property type="entry name" value="LISH"/>
    <property type="match status" value="1"/>
</dbReference>
<dbReference type="InterPro" id="IPR016024">
    <property type="entry name" value="ARM-type_fold"/>
</dbReference>
<keyword evidence="4" id="KW-0963">Cytoplasm</keyword>
<evidence type="ECO:0000256" key="8">
    <source>
        <dbReference type="SAM" id="MobiDB-lite"/>
    </source>
</evidence>
<protein>
    <recommendedName>
        <fullName evidence="3">LisH domain-containing protein ARMC9</fullName>
    </recommendedName>
</protein>
<feature type="domain" description="LisH" evidence="9">
    <location>
        <begin position="462"/>
        <end position="581"/>
    </location>
</feature>
<dbReference type="InterPro" id="IPR048959">
    <property type="entry name" value="ARMC9_ARM_dom"/>
</dbReference>
<dbReference type="Proteomes" id="UP000694865">
    <property type="component" value="Unplaced"/>
</dbReference>
<evidence type="ECO:0000313" key="11">
    <source>
        <dbReference type="Proteomes" id="UP000694865"/>
    </source>
</evidence>
<dbReference type="InterPro" id="IPR006594">
    <property type="entry name" value="LisH"/>
</dbReference>
<dbReference type="Pfam" id="PF21051">
    <property type="entry name" value="ARMC9_LisH"/>
    <property type="match status" value="1"/>
</dbReference>
<dbReference type="Pfam" id="PF21050">
    <property type="entry name" value="ARMC9_ARM"/>
    <property type="match status" value="1"/>
</dbReference>
<feature type="region of interest" description="Disordered" evidence="8">
    <location>
        <begin position="674"/>
        <end position="887"/>
    </location>
</feature>
<evidence type="ECO:0000256" key="1">
    <source>
        <dbReference type="ARBA" id="ARBA00004114"/>
    </source>
</evidence>
<dbReference type="PANTHER" id="PTHR14881:SF4">
    <property type="entry name" value="LISH DOMAIN-CONTAINING PROTEIN ARMC9"/>
    <property type="match status" value="1"/>
</dbReference>